<name>A0A8J7AK81_9CYAN</name>
<gene>
    <name evidence="1" type="ORF">IQ241_18155</name>
</gene>
<evidence type="ECO:0000313" key="1">
    <source>
        <dbReference type="EMBL" id="MBE9079198.1"/>
    </source>
</evidence>
<dbReference type="Proteomes" id="UP000636505">
    <property type="component" value="Unassembled WGS sequence"/>
</dbReference>
<keyword evidence="2" id="KW-1185">Reference proteome</keyword>
<proteinExistence type="predicted"/>
<evidence type="ECO:0000313" key="2">
    <source>
        <dbReference type="Proteomes" id="UP000636505"/>
    </source>
</evidence>
<protein>
    <submittedName>
        <fullName evidence="1">Uncharacterized protein</fullName>
    </submittedName>
</protein>
<organism evidence="1 2">
    <name type="scientific">Vasconcelosia minhoensis LEGE 07310</name>
    <dbReference type="NCBI Taxonomy" id="915328"/>
    <lineage>
        <taxon>Bacteria</taxon>
        <taxon>Bacillati</taxon>
        <taxon>Cyanobacteriota</taxon>
        <taxon>Cyanophyceae</taxon>
        <taxon>Nodosilineales</taxon>
        <taxon>Cymatolegaceae</taxon>
        <taxon>Vasconcelosia</taxon>
        <taxon>Vasconcelosia minhoensis</taxon>
    </lineage>
</organism>
<dbReference type="AlphaFoldDB" id="A0A8J7AK81"/>
<accession>A0A8J7AK81</accession>
<comment type="caution">
    <text evidence="1">The sequence shown here is derived from an EMBL/GenBank/DDBJ whole genome shotgun (WGS) entry which is preliminary data.</text>
</comment>
<dbReference type="EMBL" id="JADEXG010000049">
    <property type="protein sequence ID" value="MBE9079198.1"/>
    <property type="molecule type" value="Genomic_DNA"/>
</dbReference>
<sequence>MMKRSKKGYLGAFSETHRDQISPGTLSPKAINPSQGRECPIPVAANIRSILAFSKPQKYLPSGKISSAAELFPELLMEEDQLTCYGSFCVSASGQLVKDSLQLSGAPLFLGQVAAQSVKGIALSWNLNSCFQKYWSSANRFF</sequence>
<reference evidence="1" key="1">
    <citation type="submission" date="2020-10" db="EMBL/GenBank/DDBJ databases">
        <authorList>
            <person name="Castelo-Branco R."/>
            <person name="Eusebio N."/>
            <person name="Adriana R."/>
            <person name="Vieira A."/>
            <person name="Brugerolle De Fraissinette N."/>
            <person name="Rezende De Castro R."/>
            <person name="Schneider M.P."/>
            <person name="Vasconcelos V."/>
            <person name="Leao P.N."/>
        </authorList>
    </citation>
    <scope>NUCLEOTIDE SEQUENCE</scope>
    <source>
        <strain evidence="1">LEGE 07310</strain>
    </source>
</reference>